<dbReference type="CDD" id="cd17920">
    <property type="entry name" value="DEXHc_RecQ"/>
    <property type="match status" value="1"/>
</dbReference>
<feature type="domain" description="Helicase ATP-binding" evidence="18">
    <location>
        <begin position="26"/>
        <end position="194"/>
    </location>
</feature>
<dbReference type="PANTHER" id="PTHR13710">
    <property type="entry name" value="DNA HELICASE RECQ FAMILY MEMBER"/>
    <property type="match status" value="1"/>
</dbReference>
<keyword evidence="9" id="KW-0067">ATP-binding</keyword>
<dbReference type="Pfam" id="PF00570">
    <property type="entry name" value="HRDC"/>
    <property type="match status" value="1"/>
</dbReference>
<evidence type="ECO:0000313" key="20">
    <source>
        <dbReference type="EMBL" id="MBV7255267.1"/>
    </source>
</evidence>
<evidence type="ECO:0000259" key="17">
    <source>
        <dbReference type="PROSITE" id="PS50967"/>
    </source>
</evidence>
<dbReference type="Proteomes" id="UP000722336">
    <property type="component" value="Unassembled WGS sequence"/>
</dbReference>
<evidence type="ECO:0000256" key="15">
    <source>
        <dbReference type="NCBIfam" id="TIGR01389"/>
    </source>
</evidence>
<name>A0ABS6SA78_9SPHN</name>
<evidence type="ECO:0000256" key="16">
    <source>
        <dbReference type="SAM" id="MobiDB-lite"/>
    </source>
</evidence>
<keyword evidence="5" id="KW-0227">DNA damage</keyword>
<keyword evidence="21" id="KW-1185">Reference proteome</keyword>
<dbReference type="Pfam" id="PF09382">
    <property type="entry name" value="RQC"/>
    <property type="match status" value="1"/>
</dbReference>
<evidence type="ECO:0000256" key="11">
    <source>
        <dbReference type="ARBA" id="ARBA00023172"/>
    </source>
</evidence>
<evidence type="ECO:0000256" key="10">
    <source>
        <dbReference type="ARBA" id="ARBA00023125"/>
    </source>
</evidence>
<keyword evidence="11" id="KW-0233">DNA recombination</keyword>
<dbReference type="InterPro" id="IPR011545">
    <property type="entry name" value="DEAD/DEAH_box_helicase_dom"/>
</dbReference>
<evidence type="ECO:0000256" key="7">
    <source>
        <dbReference type="ARBA" id="ARBA00022806"/>
    </source>
</evidence>
<keyword evidence="10" id="KW-0238">DNA-binding</keyword>
<keyword evidence="3" id="KW-0479">Metal-binding</keyword>
<dbReference type="SMART" id="SM00490">
    <property type="entry name" value="HELICc"/>
    <property type="match status" value="1"/>
</dbReference>
<evidence type="ECO:0000259" key="18">
    <source>
        <dbReference type="PROSITE" id="PS51192"/>
    </source>
</evidence>
<dbReference type="InterPro" id="IPR014001">
    <property type="entry name" value="Helicase_ATP-bd"/>
</dbReference>
<comment type="caution">
    <text evidence="20">The sequence shown here is derived from an EMBL/GenBank/DDBJ whole genome shotgun (WGS) entry which is preliminary data.</text>
</comment>
<evidence type="ECO:0000256" key="6">
    <source>
        <dbReference type="ARBA" id="ARBA00022801"/>
    </source>
</evidence>
<dbReference type="SMART" id="SM00341">
    <property type="entry name" value="HRDC"/>
    <property type="match status" value="1"/>
</dbReference>
<dbReference type="GO" id="GO:0016787">
    <property type="term" value="F:hydrolase activity"/>
    <property type="evidence" value="ECO:0007669"/>
    <property type="project" value="UniProtKB-KW"/>
</dbReference>
<keyword evidence="6 20" id="KW-0378">Hydrolase</keyword>
<dbReference type="PROSITE" id="PS51194">
    <property type="entry name" value="HELICASE_CTER"/>
    <property type="match status" value="1"/>
</dbReference>
<evidence type="ECO:0000256" key="14">
    <source>
        <dbReference type="ARBA" id="ARBA00034617"/>
    </source>
</evidence>
<protein>
    <recommendedName>
        <fullName evidence="15">DNA helicase RecQ</fullName>
        <ecNumber evidence="15">5.6.2.4</ecNumber>
    </recommendedName>
</protein>
<dbReference type="PROSITE" id="PS50967">
    <property type="entry name" value="HRDC"/>
    <property type="match status" value="1"/>
</dbReference>
<evidence type="ECO:0000256" key="13">
    <source>
        <dbReference type="ARBA" id="ARBA00023235"/>
    </source>
</evidence>
<keyword evidence="12" id="KW-0234">DNA repair</keyword>
<comment type="cofactor">
    <cofactor evidence="1">
        <name>Mg(2+)</name>
        <dbReference type="ChEBI" id="CHEBI:18420"/>
    </cofactor>
</comment>
<dbReference type="GO" id="GO:0003678">
    <property type="term" value="F:DNA helicase activity"/>
    <property type="evidence" value="ECO:0007669"/>
    <property type="project" value="UniProtKB-EC"/>
</dbReference>
<evidence type="ECO:0000256" key="2">
    <source>
        <dbReference type="ARBA" id="ARBA00005446"/>
    </source>
</evidence>
<dbReference type="InterPro" id="IPR018982">
    <property type="entry name" value="RQC_domain"/>
</dbReference>
<organism evidence="20 21">
    <name type="scientific">Pacificimonas pallii</name>
    <dbReference type="NCBI Taxonomy" id="2827236"/>
    <lineage>
        <taxon>Bacteria</taxon>
        <taxon>Pseudomonadati</taxon>
        <taxon>Pseudomonadota</taxon>
        <taxon>Alphaproteobacteria</taxon>
        <taxon>Sphingomonadales</taxon>
        <taxon>Sphingosinicellaceae</taxon>
        <taxon>Pacificimonas</taxon>
    </lineage>
</organism>
<gene>
    <name evidence="20" type="primary">recQ</name>
    <name evidence="20" type="ORF">KCG44_00560</name>
</gene>
<comment type="catalytic activity">
    <reaction evidence="14">
        <text>Couples ATP hydrolysis with the unwinding of duplex DNA by translocating in the 3'-5' direction.</text>
        <dbReference type="EC" id="5.6.2.4"/>
    </reaction>
</comment>
<feature type="domain" description="Helicase C-terminal" evidence="19">
    <location>
        <begin position="215"/>
        <end position="365"/>
    </location>
</feature>
<dbReference type="InterPro" id="IPR004589">
    <property type="entry name" value="DNA_helicase_ATP-dep_RecQ"/>
</dbReference>
<dbReference type="InterPro" id="IPR006293">
    <property type="entry name" value="DNA_helicase_ATP-dep_RecQ_bac"/>
</dbReference>
<dbReference type="SMART" id="SM00487">
    <property type="entry name" value="DEXDc"/>
    <property type="match status" value="1"/>
</dbReference>
<accession>A0ABS6SA78</accession>
<sequence>MSRDPLDILQTVFGYPAFRPLQGEIIAAVTAGEDRLAIMPTGAGKSLCYQIPAIARPGTGLVISPLVALMHDQVRALKAAGVSCAAVTGDTSVDERMAAFRALDDGTLDLLYVAPERATMPEFQDRISRAQLALIAIDEAHCVSEWGHDFRPDYRQLRPLADRFPGVPRIGLTATADKVTQEDIAHQLGISEAQVVVAGFDRPNIIYTVQEGAARTNQMLNWLEDRRGRSGIVYAPTRAKVDAFSAQLVKQGFNARAYHAGLTHPERRDAQEMFVTADDLIMVATVAFGMGIDKPDVRFVAHMALPKSIEAYYQETGRAGRDGAPAETLMLWGAADVARARSQIDEGYAEGAESDKQRVDHQKLSALTAFAASAACRRIALLTYFGEPAPAPCGNCDNCLNPPELTDVSEDAVKLLSAVYRTGQRFGLGHVAAVLAGDANDRAVNLGHTDLGVFGLTPDKDMKDWRPVQQQLVAMDALRADARHGGISLGPAARDILRGETKVTVGPQPETRKRRRRRGGADLPSLSAADGALFEALRGLRKEIAAAQNVPAYVVFNDATLQEMAAAQPADLDAMGRISGVGAMKLERFGAQFLDAIRQHVRG</sequence>
<dbReference type="Pfam" id="PF16124">
    <property type="entry name" value="RecQ_Zn_bind"/>
    <property type="match status" value="1"/>
</dbReference>
<evidence type="ECO:0000256" key="3">
    <source>
        <dbReference type="ARBA" id="ARBA00022723"/>
    </source>
</evidence>
<evidence type="ECO:0000256" key="5">
    <source>
        <dbReference type="ARBA" id="ARBA00022763"/>
    </source>
</evidence>
<proteinExistence type="inferred from homology"/>
<dbReference type="RefSeq" id="WP_218443542.1">
    <property type="nucleotide sequence ID" value="NZ_JAGSPA010000001.1"/>
</dbReference>
<evidence type="ECO:0000256" key="9">
    <source>
        <dbReference type="ARBA" id="ARBA00022840"/>
    </source>
</evidence>
<dbReference type="Pfam" id="PF00270">
    <property type="entry name" value="DEAD"/>
    <property type="match status" value="1"/>
</dbReference>
<comment type="similarity">
    <text evidence="2">Belongs to the helicase family. RecQ subfamily.</text>
</comment>
<dbReference type="PANTHER" id="PTHR13710:SF105">
    <property type="entry name" value="ATP-DEPENDENT DNA HELICASE Q1"/>
    <property type="match status" value="1"/>
</dbReference>
<dbReference type="SMART" id="SM00956">
    <property type="entry name" value="RQC"/>
    <property type="match status" value="1"/>
</dbReference>
<dbReference type="InterPro" id="IPR001650">
    <property type="entry name" value="Helicase_C-like"/>
</dbReference>
<evidence type="ECO:0000259" key="19">
    <source>
        <dbReference type="PROSITE" id="PS51194"/>
    </source>
</evidence>
<keyword evidence="7 20" id="KW-0347">Helicase</keyword>
<dbReference type="Pfam" id="PF00271">
    <property type="entry name" value="Helicase_C"/>
    <property type="match status" value="1"/>
</dbReference>
<dbReference type="InterPro" id="IPR002121">
    <property type="entry name" value="HRDC_dom"/>
</dbReference>
<keyword evidence="13" id="KW-0413">Isomerase</keyword>
<evidence type="ECO:0000256" key="1">
    <source>
        <dbReference type="ARBA" id="ARBA00001946"/>
    </source>
</evidence>
<evidence type="ECO:0000256" key="4">
    <source>
        <dbReference type="ARBA" id="ARBA00022741"/>
    </source>
</evidence>
<keyword evidence="4" id="KW-0547">Nucleotide-binding</keyword>
<keyword evidence="8" id="KW-0862">Zinc</keyword>
<evidence type="ECO:0000313" key="21">
    <source>
        <dbReference type="Proteomes" id="UP000722336"/>
    </source>
</evidence>
<evidence type="ECO:0000256" key="8">
    <source>
        <dbReference type="ARBA" id="ARBA00022833"/>
    </source>
</evidence>
<dbReference type="NCBIfam" id="TIGR00614">
    <property type="entry name" value="recQ_fam"/>
    <property type="match status" value="1"/>
</dbReference>
<reference evidence="20 21" key="1">
    <citation type="submission" date="2021-04" db="EMBL/GenBank/DDBJ databases">
        <authorList>
            <person name="Pira H."/>
            <person name="Risdian C."/>
            <person name="Wink J."/>
        </authorList>
    </citation>
    <scope>NUCLEOTIDE SEQUENCE [LARGE SCALE GENOMIC DNA]</scope>
    <source>
        <strain evidence="20 21">WHA3</strain>
    </source>
</reference>
<evidence type="ECO:0000256" key="12">
    <source>
        <dbReference type="ARBA" id="ARBA00023204"/>
    </source>
</evidence>
<dbReference type="PROSITE" id="PS51192">
    <property type="entry name" value="HELICASE_ATP_BIND_1"/>
    <property type="match status" value="1"/>
</dbReference>
<feature type="domain" description="HRDC" evidence="17">
    <location>
        <begin position="527"/>
        <end position="603"/>
    </location>
</feature>
<dbReference type="NCBIfam" id="TIGR01389">
    <property type="entry name" value="recQ"/>
    <property type="match status" value="1"/>
</dbReference>
<dbReference type="EC" id="5.6.2.4" evidence="15"/>
<dbReference type="EMBL" id="JAGSPA010000001">
    <property type="protein sequence ID" value="MBV7255267.1"/>
    <property type="molecule type" value="Genomic_DNA"/>
</dbReference>
<dbReference type="InterPro" id="IPR032284">
    <property type="entry name" value="RecQ_Zn-bd"/>
</dbReference>
<feature type="region of interest" description="Disordered" evidence="16">
    <location>
        <begin position="501"/>
        <end position="524"/>
    </location>
</feature>